<protein>
    <recommendedName>
        <fullName evidence="1">DUF1985 domain-containing protein</fullName>
    </recommendedName>
</protein>
<dbReference type="Pfam" id="PF09331">
    <property type="entry name" value="DUF1985"/>
    <property type="match status" value="1"/>
</dbReference>
<dbReference type="PANTHER" id="PTHR48449:SF1">
    <property type="entry name" value="DUF1985 DOMAIN-CONTAINING PROTEIN"/>
    <property type="match status" value="1"/>
</dbReference>
<gene>
    <name evidence="2" type="ORF">LWI29_034112</name>
</gene>
<evidence type="ECO:0000313" key="3">
    <source>
        <dbReference type="Proteomes" id="UP001168877"/>
    </source>
</evidence>
<organism evidence="2 3">
    <name type="scientific">Acer saccharum</name>
    <name type="common">Sugar maple</name>
    <dbReference type="NCBI Taxonomy" id="4024"/>
    <lineage>
        <taxon>Eukaryota</taxon>
        <taxon>Viridiplantae</taxon>
        <taxon>Streptophyta</taxon>
        <taxon>Embryophyta</taxon>
        <taxon>Tracheophyta</taxon>
        <taxon>Spermatophyta</taxon>
        <taxon>Magnoliopsida</taxon>
        <taxon>eudicotyledons</taxon>
        <taxon>Gunneridae</taxon>
        <taxon>Pentapetalae</taxon>
        <taxon>rosids</taxon>
        <taxon>malvids</taxon>
        <taxon>Sapindales</taxon>
        <taxon>Sapindaceae</taxon>
        <taxon>Hippocastanoideae</taxon>
        <taxon>Acereae</taxon>
        <taxon>Acer</taxon>
    </lineage>
</organism>
<reference evidence="2" key="2">
    <citation type="submission" date="2023-06" db="EMBL/GenBank/DDBJ databases">
        <authorList>
            <person name="Swenson N.G."/>
            <person name="Wegrzyn J.L."/>
            <person name="Mcevoy S.L."/>
        </authorList>
    </citation>
    <scope>NUCLEOTIDE SEQUENCE</scope>
    <source>
        <strain evidence="2">NS2018</strain>
        <tissue evidence="2">Leaf</tissue>
    </source>
</reference>
<dbReference type="EMBL" id="JAUESC010000385">
    <property type="protein sequence ID" value="KAK0579965.1"/>
    <property type="molecule type" value="Genomic_DNA"/>
</dbReference>
<name>A0AA39RTS7_ACESA</name>
<dbReference type="PANTHER" id="PTHR48449">
    <property type="entry name" value="DUF1985 DOMAIN-CONTAINING PROTEIN"/>
    <property type="match status" value="1"/>
</dbReference>
<sequence>MENIDYDDYLKVKRNKWNPKALINVGCRLKNIATIEDILRLEGKHNQFMTSCFKQFSDFPTNWLFSARIVHNLLLREITVDGARENELFVSLRGKNARFRQREFCMVTGLRFGELSDIINTPYVGNANDIQERYWPGEEGHELKLSTVYDRFLARNFLELDDSLKMALLLIANNVLFGQPYDRKVSN</sequence>
<comment type="caution">
    <text evidence="2">The sequence shown here is derived from an EMBL/GenBank/DDBJ whole genome shotgun (WGS) entry which is preliminary data.</text>
</comment>
<keyword evidence="3" id="KW-1185">Reference proteome</keyword>
<accession>A0AA39RTS7</accession>
<dbReference type="Proteomes" id="UP001168877">
    <property type="component" value="Unassembled WGS sequence"/>
</dbReference>
<proteinExistence type="predicted"/>
<reference evidence="2" key="1">
    <citation type="journal article" date="2022" name="Plant J.">
        <title>Strategies of tolerance reflected in two North American maple genomes.</title>
        <authorList>
            <person name="McEvoy S.L."/>
            <person name="Sezen U.U."/>
            <person name="Trouern-Trend A."/>
            <person name="McMahon S.M."/>
            <person name="Schaberg P.G."/>
            <person name="Yang J."/>
            <person name="Wegrzyn J.L."/>
            <person name="Swenson N.G."/>
        </authorList>
    </citation>
    <scope>NUCLEOTIDE SEQUENCE</scope>
    <source>
        <strain evidence="2">NS2018</strain>
    </source>
</reference>
<evidence type="ECO:0000259" key="1">
    <source>
        <dbReference type="Pfam" id="PF09331"/>
    </source>
</evidence>
<evidence type="ECO:0000313" key="2">
    <source>
        <dbReference type="EMBL" id="KAK0579965.1"/>
    </source>
</evidence>
<feature type="domain" description="DUF1985" evidence="1">
    <location>
        <begin position="80"/>
        <end position="184"/>
    </location>
</feature>
<dbReference type="AlphaFoldDB" id="A0AA39RTS7"/>
<dbReference type="InterPro" id="IPR015410">
    <property type="entry name" value="DUF1985"/>
</dbReference>